<dbReference type="InterPro" id="IPR037150">
    <property type="entry name" value="H-NS_C_dom_sf"/>
</dbReference>
<evidence type="ECO:0000259" key="5">
    <source>
        <dbReference type="SMART" id="SM00528"/>
    </source>
</evidence>
<proteinExistence type="inferred from homology"/>
<keyword evidence="4" id="KW-0238">DNA-binding</keyword>
<keyword evidence="3" id="KW-0963">Cytoplasm</keyword>
<dbReference type="InterPro" id="IPR027444">
    <property type="entry name" value="H-NS_C_dom"/>
</dbReference>
<dbReference type="Proteomes" id="UP000545606">
    <property type="component" value="Unassembled WGS sequence"/>
</dbReference>
<comment type="similarity">
    <text evidence="2">Belongs to the histone-like protein H-NS family.</text>
</comment>
<evidence type="ECO:0000313" key="7">
    <source>
        <dbReference type="Proteomes" id="UP000545606"/>
    </source>
</evidence>
<keyword evidence="7" id="KW-1185">Reference proteome</keyword>
<comment type="caution">
    <text evidence="6">The sequence shown here is derived from an EMBL/GenBank/DDBJ whole genome shotgun (WGS) entry which is preliminary data.</text>
</comment>
<dbReference type="EMBL" id="JACERN010000033">
    <property type="protein sequence ID" value="MBA4709591.1"/>
    <property type="molecule type" value="Genomic_DNA"/>
</dbReference>
<dbReference type="SUPFAM" id="SSF81273">
    <property type="entry name" value="H-NS histone-like proteins"/>
    <property type="match status" value="1"/>
</dbReference>
<dbReference type="SMART" id="SM00528">
    <property type="entry name" value="HNS"/>
    <property type="match status" value="1"/>
</dbReference>
<accession>A0A838YG60</accession>
<organism evidence="6 7">
    <name type="scientific">Aquitalea aquatica</name>
    <dbReference type="NCBI Taxonomy" id="3044273"/>
    <lineage>
        <taxon>Bacteria</taxon>
        <taxon>Pseudomonadati</taxon>
        <taxon>Pseudomonadota</taxon>
        <taxon>Betaproteobacteria</taxon>
        <taxon>Neisseriales</taxon>
        <taxon>Chromobacteriaceae</taxon>
        <taxon>Aquitalea</taxon>
    </lineage>
</organism>
<evidence type="ECO:0000256" key="1">
    <source>
        <dbReference type="ARBA" id="ARBA00004453"/>
    </source>
</evidence>
<dbReference type="RefSeq" id="WP_181836591.1">
    <property type="nucleotide sequence ID" value="NZ_JACERN010000033.1"/>
</dbReference>
<dbReference type="Gene3D" id="4.10.430.10">
    <property type="entry name" value="Histone-like protein H-NS, C-terminal domain"/>
    <property type="match status" value="1"/>
</dbReference>
<comment type="subcellular location">
    <subcellularLocation>
        <location evidence="1">Cytoplasm</location>
        <location evidence="1">Nucleoid</location>
    </subcellularLocation>
</comment>
<evidence type="ECO:0000256" key="3">
    <source>
        <dbReference type="ARBA" id="ARBA00022490"/>
    </source>
</evidence>
<evidence type="ECO:0000256" key="4">
    <source>
        <dbReference type="ARBA" id="ARBA00023125"/>
    </source>
</evidence>
<dbReference type="GO" id="GO:0032993">
    <property type="term" value="C:protein-DNA complex"/>
    <property type="evidence" value="ECO:0007669"/>
    <property type="project" value="TreeGrafter"/>
</dbReference>
<evidence type="ECO:0000256" key="2">
    <source>
        <dbReference type="ARBA" id="ARBA00010610"/>
    </source>
</evidence>
<sequence length="102" mass="11443">MELSNLNLADLQALRNSVQAEISRRETEEKANAKKQILELAKSYGLNLDDVLSKATTAIRKPVEAKYKNPNDESQTWTGRGRKPAWVQAQLDEGFSIEDLAI</sequence>
<dbReference type="AlphaFoldDB" id="A0A838YG60"/>
<dbReference type="GO" id="GO:0005829">
    <property type="term" value="C:cytosol"/>
    <property type="evidence" value="ECO:0007669"/>
    <property type="project" value="TreeGrafter"/>
</dbReference>
<dbReference type="PANTHER" id="PTHR38097:SF2">
    <property type="entry name" value="DNA-BINDING PROTEIN STPA"/>
    <property type="match status" value="1"/>
</dbReference>
<dbReference type="GO" id="GO:0000976">
    <property type="term" value="F:transcription cis-regulatory region binding"/>
    <property type="evidence" value="ECO:0007669"/>
    <property type="project" value="TreeGrafter"/>
</dbReference>
<dbReference type="GO" id="GO:0003681">
    <property type="term" value="F:bent DNA binding"/>
    <property type="evidence" value="ECO:0007669"/>
    <property type="project" value="TreeGrafter"/>
</dbReference>
<dbReference type="GO" id="GO:0009295">
    <property type="term" value="C:nucleoid"/>
    <property type="evidence" value="ECO:0007669"/>
    <property type="project" value="UniProtKB-SubCell"/>
</dbReference>
<dbReference type="PANTHER" id="PTHR38097">
    <property type="match status" value="1"/>
</dbReference>
<dbReference type="GO" id="GO:0001217">
    <property type="term" value="F:DNA-binding transcription repressor activity"/>
    <property type="evidence" value="ECO:0007669"/>
    <property type="project" value="TreeGrafter"/>
</dbReference>
<gene>
    <name evidence="6" type="ORF">H2Z84_14515</name>
</gene>
<dbReference type="Pfam" id="PF00816">
    <property type="entry name" value="Histone_HNS"/>
    <property type="match status" value="1"/>
</dbReference>
<feature type="domain" description="DNA-binding protein H-NS-like C-terminal" evidence="5">
    <location>
        <begin position="57"/>
        <end position="102"/>
    </location>
</feature>
<evidence type="ECO:0000313" key="6">
    <source>
        <dbReference type="EMBL" id="MBA4709591.1"/>
    </source>
</evidence>
<protein>
    <submittedName>
        <fullName evidence="6">H-NS histone family protein</fullName>
    </submittedName>
</protein>
<name>A0A838YG60_9NEIS</name>
<reference evidence="6 7" key="1">
    <citation type="submission" date="2020-07" db="EMBL/GenBank/DDBJ databases">
        <title>Draft genome sequence of violacein-producing bacteria and related species.</title>
        <authorList>
            <person name="Wilson H.S."/>
            <person name="De Leon M.E."/>
        </authorList>
    </citation>
    <scope>NUCLEOTIDE SEQUENCE [LARGE SCALE GENOMIC DNA]</scope>
    <source>
        <strain evidence="6 7">HSC-21Su07</strain>
    </source>
</reference>
<dbReference type="GO" id="GO:0003680">
    <property type="term" value="F:minor groove of adenine-thymine-rich DNA binding"/>
    <property type="evidence" value="ECO:0007669"/>
    <property type="project" value="TreeGrafter"/>
</dbReference>